<dbReference type="Pfam" id="PF02423">
    <property type="entry name" value="OCD_Mu_crystall"/>
    <property type="match status" value="1"/>
</dbReference>
<sequence length="322" mass="34150">MILLDAPTLRAVLPTVECVEAMRQVFMDTANGGYYAPVRSRVRPEGESPNGMTLMPSLRMKAPRRWCLKQMVVTPHNSAQGLDPLQGMVLLHDGDTGHILAMADAPELTTLRTAATTALATRTFARADARTVAIIGAGIQGRNHAIAMRAILPNAQIRLWGRSAEKAAELAREAGCEPVTSIEAAVRDADVVCTVTAAHDPILRKEWIAPGCHINAVGSSTPAACEIDPALMAAARLFVDRRDAALAESGDVRRALAAGTITERHIQAELGDVLLGRAPGRTSQDEITLYKSLGFGALDLGAIELAANRAEAAGLGISVSWN</sequence>
<dbReference type="Gene3D" id="3.40.50.720">
    <property type="entry name" value="NAD(P)-binding Rossmann-like Domain"/>
    <property type="match status" value="1"/>
</dbReference>
<dbReference type="InterPro" id="IPR036291">
    <property type="entry name" value="NAD(P)-bd_dom_sf"/>
</dbReference>
<dbReference type="SUPFAM" id="SSF51735">
    <property type="entry name" value="NAD(P)-binding Rossmann-fold domains"/>
    <property type="match status" value="1"/>
</dbReference>
<proteinExistence type="predicted"/>
<dbReference type="Proteomes" id="UP001549320">
    <property type="component" value="Unassembled WGS sequence"/>
</dbReference>
<evidence type="ECO:0000313" key="2">
    <source>
        <dbReference type="Proteomes" id="UP001549320"/>
    </source>
</evidence>
<keyword evidence="2" id="KW-1185">Reference proteome</keyword>
<evidence type="ECO:0000313" key="1">
    <source>
        <dbReference type="EMBL" id="MET4577265.1"/>
    </source>
</evidence>
<dbReference type="PANTHER" id="PTHR13812:SF19">
    <property type="entry name" value="KETIMINE REDUCTASE MU-CRYSTALLIN"/>
    <property type="match status" value="1"/>
</dbReference>
<protein>
    <submittedName>
        <fullName evidence="1">Ornithine cyclodeaminase/alanine dehydrogenase-like protein (Mu-crystallin family)</fullName>
    </submittedName>
</protein>
<name>A0ABV2Q8B0_9BURK</name>
<accession>A0ABV2Q8B0</accession>
<gene>
    <name evidence="1" type="ORF">ABIE13_002376</name>
</gene>
<dbReference type="RefSeq" id="WP_354443491.1">
    <property type="nucleotide sequence ID" value="NZ_JBEPSH010000004.1"/>
</dbReference>
<reference evidence="1 2" key="1">
    <citation type="submission" date="2024-06" db="EMBL/GenBank/DDBJ databases">
        <title>Sorghum-associated microbial communities from plants grown in Nebraska, USA.</title>
        <authorList>
            <person name="Schachtman D."/>
        </authorList>
    </citation>
    <scope>NUCLEOTIDE SEQUENCE [LARGE SCALE GENOMIC DNA]</scope>
    <source>
        <strain evidence="1 2">2709</strain>
    </source>
</reference>
<dbReference type="InterPro" id="IPR023401">
    <property type="entry name" value="ODC_N"/>
</dbReference>
<comment type="caution">
    <text evidence="1">The sequence shown here is derived from an EMBL/GenBank/DDBJ whole genome shotgun (WGS) entry which is preliminary data.</text>
</comment>
<dbReference type="PANTHER" id="PTHR13812">
    <property type="entry name" value="KETIMINE REDUCTASE MU-CRYSTALLIN"/>
    <property type="match status" value="1"/>
</dbReference>
<dbReference type="InterPro" id="IPR003462">
    <property type="entry name" value="ODC_Mu_crystall"/>
</dbReference>
<dbReference type="PIRSF" id="PIRSF001439">
    <property type="entry name" value="CryM"/>
    <property type="match status" value="1"/>
</dbReference>
<dbReference type="Gene3D" id="3.30.1780.10">
    <property type="entry name" value="ornithine cyclodeaminase, domain 1"/>
    <property type="match status" value="1"/>
</dbReference>
<dbReference type="EMBL" id="JBEPSH010000004">
    <property type="protein sequence ID" value="MET4577265.1"/>
    <property type="molecule type" value="Genomic_DNA"/>
</dbReference>
<organism evidence="1 2">
    <name type="scientific">Ottowia thiooxydans</name>
    <dbReference type="NCBI Taxonomy" id="219182"/>
    <lineage>
        <taxon>Bacteria</taxon>
        <taxon>Pseudomonadati</taxon>
        <taxon>Pseudomonadota</taxon>
        <taxon>Betaproteobacteria</taxon>
        <taxon>Burkholderiales</taxon>
        <taxon>Comamonadaceae</taxon>
        <taxon>Ottowia</taxon>
    </lineage>
</organism>